<evidence type="ECO:0000313" key="2">
    <source>
        <dbReference type="EMBL" id="UPW35840.1"/>
    </source>
</evidence>
<accession>A0AAE9KTW9</accession>
<organism evidence="2 3">
    <name type="scientific">Pseudomonas phage EM</name>
    <dbReference type="NCBI Taxonomy" id="2936914"/>
    <lineage>
        <taxon>Viruses</taxon>
        <taxon>Duplodnaviria</taxon>
        <taxon>Heunggongvirae</taxon>
        <taxon>Uroviricota</taxon>
        <taxon>Caudoviricetes</taxon>
        <taxon>Vandenendeviridae</taxon>
        <taxon>Skurskavirinae</taxon>
        <taxon>Baldwinvirus</taxon>
        <taxon>Baldwinvirus EM</taxon>
    </lineage>
</organism>
<name>A0AAE9KTW9_9CAUD</name>
<feature type="domain" description="DUF7390" evidence="1">
    <location>
        <begin position="21"/>
        <end position="141"/>
    </location>
</feature>
<evidence type="ECO:0000259" key="1">
    <source>
        <dbReference type="Pfam" id="PF24116"/>
    </source>
</evidence>
<dbReference type="EMBL" id="ON169972">
    <property type="protein sequence ID" value="UPW35840.1"/>
    <property type="molecule type" value="Genomic_DNA"/>
</dbReference>
<proteinExistence type="predicted"/>
<reference evidence="2" key="1">
    <citation type="journal article" date="2022" name="J. Appl. Microbiol.">
        <title>Bacteriophage-Antibiotic Combinations Against Multidrug-Resistant Pseudomonas aeruginosa.</title>
        <authorList>
            <person name="Holger D."/>
            <person name="Lev K.L."/>
            <person name="Kebriaei R."/>
            <person name="Morrisette T."/>
            <person name="Shah R."/>
            <person name="Alexander J."/>
            <person name="Lehman S.M."/>
            <person name="Rybak M.J."/>
        </authorList>
    </citation>
    <scope>NUCLEOTIDE SEQUENCE</scope>
</reference>
<protein>
    <recommendedName>
        <fullName evidence="1">DUF7390 domain-containing protein</fullName>
    </recommendedName>
</protein>
<dbReference type="Proteomes" id="UP000831536">
    <property type="component" value="Segment"/>
</dbReference>
<keyword evidence="3" id="KW-1185">Reference proteome</keyword>
<sequence length="155" mass="17565">MFNTKSVHIASALEQAEKLQLLDTSVVQIRSVIQFMEALSYNFNYTTGYFETEVRAVKHISKLSFNTAVRLHNMHHVPSIKPFSRYCWQAAGAGFRTAGFIDLVVSPELMAIAQASKIVKEAKIQKDRKGNIHVQSVLVKFANDDFARRYSVLQD</sequence>
<evidence type="ECO:0000313" key="3">
    <source>
        <dbReference type="Proteomes" id="UP000831536"/>
    </source>
</evidence>
<dbReference type="InterPro" id="IPR055814">
    <property type="entry name" value="DUF7390"/>
</dbReference>
<gene>
    <name evidence="2" type="ORF">EM_038</name>
</gene>
<dbReference type="Pfam" id="PF24116">
    <property type="entry name" value="DUF7390"/>
    <property type="match status" value="1"/>
</dbReference>